<dbReference type="InterPro" id="IPR044151">
    <property type="entry name" value="ALDH_KGSADH"/>
</dbReference>
<dbReference type="InterPro" id="IPR016161">
    <property type="entry name" value="Ald_DH/histidinol_DH"/>
</dbReference>
<dbReference type="InterPro" id="IPR050740">
    <property type="entry name" value="Aldehyde_DH_Superfamily"/>
</dbReference>
<dbReference type="PANTHER" id="PTHR43353:SF3">
    <property type="entry name" value="ALDEHYDE DEHYDROGENASE-RELATED"/>
    <property type="match status" value="1"/>
</dbReference>
<name>A0A1G7ISA5_9BACT</name>
<dbReference type="InterPro" id="IPR016163">
    <property type="entry name" value="Ald_DH_C"/>
</dbReference>
<evidence type="ECO:0000256" key="1">
    <source>
        <dbReference type="ARBA" id="ARBA00023002"/>
    </source>
</evidence>
<dbReference type="Gene3D" id="3.40.309.10">
    <property type="entry name" value="Aldehyde Dehydrogenase, Chain A, domain 2"/>
    <property type="match status" value="1"/>
</dbReference>
<dbReference type="STRING" id="659014.SAMN04487996_10983"/>
<evidence type="ECO:0000313" key="4">
    <source>
        <dbReference type="Proteomes" id="UP000198748"/>
    </source>
</evidence>
<dbReference type="InterPro" id="IPR016162">
    <property type="entry name" value="Ald_DH_N"/>
</dbReference>
<dbReference type="SUPFAM" id="SSF53720">
    <property type="entry name" value="ALDH-like"/>
    <property type="match status" value="1"/>
</dbReference>
<sequence>MSGAAHRKNMTFSKCVLCPDGHTPANNRNIDKKSAVSSLDSLRGIVTILSKHQIMNSSDLDLILEKAQEAFVAMNAYALRRRVALMNTIADEIEALGAELVQTAMAESNLPEARLNGEKARTVFQWRSYAQAVENGYSLDASIDTANPQRAVPKPDIRKTNVGLGPVAVFGASNFPFAFSTAGGDTASAIAAGCPVVVKAHPGHPKTSQIMADAISRGVAKAGFPEGTFAHIFTETIEEAQALVSHPVIKAVGFTGSNRGGLALVEVANKRKEPIPVFAEMGSINPVFLLPGKLSTAGAELAKQYAGSLTLGVGQFCTNPGLLITEDNPALDGFIEALNQEIVNIVPAPMLNAGIAVAYRGNREKVIGQSGVELVAVAANEAADGQGAATVATVSGVDFLINDELQTEVFGPFALIVKCRNAEEMLAVTEKLHGQLTATLLATSEDLASRRELVAAIQNKCGRIIFNNFPTGVEVCKSMHHGGPFPSSSNSQFTSVGPDAIKRFTRPLSFQNWPDEFLPDELKNANPLGIWRTVDNEITKAAL</sequence>
<gene>
    <name evidence="3" type="ORF">SAMN04487996_10983</name>
</gene>
<dbReference type="GO" id="GO:0016620">
    <property type="term" value="F:oxidoreductase activity, acting on the aldehyde or oxo group of donors, NAD or NADP as acceptor"/>
    <property type="evidence" value="ECO:0007669"/>
    <property type="project" value="InterPro"/>
</dbReference>
<feature type="domain" description="Aldehyde dehydrogenase" evidence="2">
    <location>
        <begin position="50"/>
        <end position="505"/>
    </location>
</feature>
<keyword evidence="4" id="KW-1185">Reference proteome</keyword>
<keyword evidence="1" id="KW-0560">Oxidoreductase</keyword>
<dbReference type="CDD" id="cd07129">
    <property type="entry name" value="ALDH_KGSADH"/>
    <property type="match status" value="1"/>
</dbReference>
<dbReference type="PANTHER" id="PTHR43353">
    <property type="entry name" value="SUCCINATE-SEMIALDEHYDE DEHYDROGENASE, MITOCHONDRIAL"/>
    <property type="match status" value="1"/>
</dbReference>
<evidence type="ECO:0000259" key="2">
    <source>
        <dbReference type="Pfam" id="PF00171"/>
    </source>
</evidence>
<protein>
    <submittedName>
        <fullName evidence="3">NADP-dependent aldehyde dehydrogenase</fullName>
    </submittedName>
</protein>
<dbReference type="Proteomes" id="UP000198748">
    <property type="component" value="Unassembled WGS sequence"/>
</dbReference>
<dbReference type="InterPro" id="IPR015590">
    <property type="entry name" value="Aldehyde_DH_dom"/>
</dbReference>
<proteinExistence type="predicted"/>
<dbReference type="Gene3D" id="3.40.605.10">
    <property type="entry name" value="Aldehyde Dehydrogenase, Chain A, domain 1"/>
    <property type="match status" value="1"/>
</dbReference>
<dbReference type="AlphaFoldDB" id="A0A1G7ISA5"/>
<dbReference type="EMBL" id="FNAN01000009">
    <property type="protein sequence ID" value="SDF15551.1"/>
    <property type="molecule type" value="Genomic_DNA"/>
</dbReference>
<evidence type="ECO:0000313" key="3">
    <source>
        <dbReference type="EMBL" id="SDF15551.1"/>
    </source>
</evidence>
<reference evidence="4" key="1">
    <citation type="submission" date="2016-10" db="EMBL/GenBank/DDBJ databases">
        <authorList>
            <person name="Varghese N."/>
            <person name="Submissions S."/>
        </authorList>
    </citation>
    <scope>NUCLEOTIDE SEQUENCE [LARGE SCALE GENOMIC DNA]</scope>
    <source>
        <strain evidence="4">DSM 25329</strain>
    </source>
</reference>
<dbReference type="Pfam" id="PF00171">
    <property type="entry name" value="Aldedh"/>
    <property type="match status" value="1"/>
</dbReference>
<organism evidence="3 4">
    <name type="scientific">Dyadobacter soli</name>
    <dbReference type="NCBI Taxonomy" id="659014"/>
    <lineage>
        <taxon>Bacteria</taxon>
        <taxon>Pseudomonadati</taxon>
        <taxon>Bacteroidota</taxon>
        <taxon>Cytophagia</taxon>
        <taxon>Cytophagales</taxon>
        <taxon>Spirosomataceae</taxon>
        <taxon>Dyadobacter</taxon>
    </lineage>
</organism>
<accession>A0A1G7ISA5</accession>